<sequence length="56" mass="6751">MQKPCQHHAEHTDITPLVYQTLRYHAETMSTPYLTHQYHTEYTHNHIQRADMTRTS</sequence>
<dbReference type="Proteomes" id="UP000003786">
    <property type="component" value="Chromosome 1"/>
</dbReference>
<proteinExistence type="predicted"/>
<evidence type="ECO:0000313" key="2">
    <source>
        <dbReference type="Proteomes" id="UP000003786"/>
    </source>
</evidence>
<protein>
    <submittedName>
        <fullName evidence="1">Uncharacterized protein</fullName>
    </submittedName>
</protein>
<dbReference type="KEGG" id="tot:TOT_010000001"/>
<gene>
    <name evidence="1" type="ORF">TOT_010000001</name>
</gene>
<dbReference type="VEuPathDB" id="PiroplasmaDB:TOT_010000001"/>
<dbReference type="GeneID" id="20712976"/>
<keyword evidence="2" id="KW-1185">Reference proteome</keyword>
<name>J7MBR2_THEOR</name>
<reference evidence="1 2" key="1">
    <citation type="journal article" date="2012" name="MBio">
        <title>Comparative genome analysis of three eukaryotic parasites with differing abilities to transform leukocytes reveals key mediators of Theileria-induced leukocyte transformation.</title>
        <authorList>
            <person name="Hayashida K."/>
            <person name="Hara Y."/>
            <person name="Abe T."/>
            <person name="Yamasaki C."/>
            <person name="Toyoda A."/>
            <person name="Kosuge T."/>
            <person name="Suzuki Y."/>
            <person name="Sato Y."/>
            <person name="Kawashima S."/>
            <person name="Katayama T."/>
            <person name="Wakaguri H."/>
            <person name="Inoue N."/>
            <person name="Homma K."/>
            <person name="Tada-Umezaki M."/>
            <person name="Yagi Y."/>
            <person name="Fujii Y."/>
            <person name="Habara T."/>
            <person name="Kanehisa M."/>
            <person name="Watanabe H."/>
            <person name="Ito K."/>
            <person name="Gojobori T."/>
            <person name="Sugawara H."/>
            <person name="Imanishi T."/>
            <person name="Weir W."/>
            <person name="Gardner M."/>
            <person name="Pain A."/>
            <person name="Shiels B."/>
            <person name="Hattori M."/>
            <person name="Nene V."/>
            <person name="Sugimoto C."/>
        </authorList>
    </citation>
    <scope>NUCLEOTIDE SEQUENCE [LARGE SCALE GENOMIC DNA]</scope>
    <source>
        <strain evidence="1 2">Shintoku</strain>
    </source>
</reference>
<dbReference type="RefSeq" id="XP_009688833.1">
    <property type="nucleotide sequence ID" value="XM_009690538.1"/>
</dbReference>
<evidence type="ECO:0000313" key="1">
    <source>
        <dbReference type="EMBL" id="BAM38532.1"/>
    </source>
</evidence>
<organism evidence="1 2">
    <name type="scientific">Theileria orientalis strain Shintoku</name>
    <dbReference type="NCBI Taxonomy" id="869250"/>
    <lineage>
        <taxon>Eukaryota</taxon>
        <taxon>Sar</taxon>
        <taxon>Alveolata</taxon>
        <taxon>Apicomplexa</taxon>
        <taxon>Aconoidasida</taxon>
        <taxon>Piroplasmida</taxon>
        <taxon>Theileriidae</taxon>
        <taxon>Theileria</taxon>
    </lineage>
</organism>
<dbReference type="EMBL" id="AP011946">
    <property type="protein sequence ID" value="BAM38532.1"/>
    <property type="molecule type" value="Genomic_DNA"/>
</dbReference>
<accession>J7MBR2</accession>
<dbReference type="AlphaFoldDB" id="J7MBR2"/>